<dbReference type="Proteomes" id="UP000594262">
    <property type="component" value="Unplaced"/>
</dbReference>
<keyword evidence="3" id="KW-1185">Reference proteome</keyword>
<organism evidence="2 3">
    <name type="scientific">Clytia hemisphaerica</name>
    <dbReference type="NCBI Taxonomy" id="252671"/>
    <lineage>
        <taxon>Eukaryota</taxon>
        <taxon>Metazoa</taxon>
        <taxon>Cnidaria</taxon>
        <taxon>Hydrozoa</taxon>
        <taxon>Hydroidolina</taxon>
        <taxon>Leptothecata</taxon>
        <taxon>Obeliida</taxon>
        <taxon>Clytiidae</taxon>
        <taxon>Clytia</taxon>
    </lineage>
</organism>
<dbReference type="EnsemblMetazoa" id="CLYHEMT018727.1">
    <property type="protein sequence ID" value="CLYHEMP018727.1"/>
    <property type="gene ID" value="CLYHEMG018727"/>
</dbReference>
<name>A0A7M6DNT7_9CNID</name>
<dbReference type="AlphaFoldDB" id="A0A7M6DNT7"/>
<accession>A0A7M6DNT7</accession>
<feature type="region of interest" description="Disordered" evidence="1">
    <location>
        <begin position="83"/>
        <end position="110"/>
    </location>
</feature>
<reference evidence="2" key="1">
    <citation type="submission" date="2021-01" db="UniProtKB">
        <authorList>
            <consortium name="EnsemblMetazoa"/>
        </authorList>
    </citation>
    <scope>IDENTIFICATION</scope>
</reference>
<evidence type="ECO:0000256" key="1">
    <source>
        <dbReference type="SAM" id="MobiDB-lite"/>
    </source>
</evidence>
<proteinExistence type="predicted"/>
<protein>
    <submittedName>
        <fullName evidence="2">Uncharacterized protein</fullName>
    </submittedName>
</protein>
<evidence type="ECO:0000313" key="3">
    <source>
        <dbReference type="Proteomes" id="UP000594262"/>
    </source>
</evidence>
<evidence type="ECO:0000313" key="2">
    <source>
        <dbReference type="EnsemblMetazoa" id="CLYHEMP018727.1"/>
    </source>
</evidence>
<feature type="compositionally biased region" description="Basic and acidic residues" evidence="1">
    <location>
        <begin position="91"/>
        <end position="101"/>
    </location>
</feature>
<sequence>MNGCDFLLFFDNILHLESIRAQPCFYISKCSYFLAFPNYEIAATYIRENDKENFRENDFSNEVKSFDDPMLVLSDSIGHLERQTTNRKHRKLDENPNKADDYVSGGSQNG</sequence>